<feature type="compositionally biased region" description="Basic and acidic residues" evidence="2">
    <location>
        <begin position="933"/>
        <end position="978"/>
    </location>
</feature>
<protein>
    <submittedName>
        <fullName evidence="3">Uncharacterized protein</fullName>
    </submittedName>
</protein>
<feature type="compositionally biased region" description="Polar residues" evidence="2">
    <location>
        <begin position="901"/>
        <end position="914"/>
    </location>
</feature>
<keyword evidence="1" id="KW-0853">WD repeat</keyword>
<feature type="compositionally biased region" description="Basic and acidic residues" evidence="2">
    <location>
        <begin position="786"/>
        <end position="802"/>
    </location>
</feature>
<dbReference type="RefSeq" id="XP_001321525.1">
    <property type="nucleotide sequence ID" value="XM_001321490.1"/>
</dbReference>
<keyword evidence="4" id="KW-1185">Reference proteome</keyword>
<feature type="compositionally biased region" description="Polar residues" evidence="2">
    <location>
        <begin position="671"/>
        <end position="692"/>
    </location>
</feature>
<dbReference type="VEuPathDB" id="TrichDB:TVAGG3_0725510"/>
<reference evidence="3" key="2">
    <citation type="journal article" date="2007" name="Science">
        <title>Draft genome sequence of the sexually transmitted pathogen Trichomonas vaginalis.</title>
        <authorList>
            <person name="Carlton J.M."/>
            <person name="Hirt R.P."/>
            <person name="Silva J.C."/>
            <person name="Delcher A.L."/>
            <person name="Schatz M."/>
            <person name="Zhao Q."/>
            <person name="Wortman J.R."/>
            <person name="Bidwell S.L."/>
            <person name="Alsmark U.C.M."/>
            <person name="Besteiro S."/>
            <person name="Sicheritz-Ponten T."/>
            <person name="Noel C.J."/>
            <person name="Dacks J.B."/>
            <person name="Foster P.G."/>
            <person name="Simillion C."/>
            <person name="Van de Peer Y."/>
            <person name="Miranda-Saavedra D."/>
            <person name="Barton G.J."/>
            <person name="Westrop G.D."/>
            <person name="Mueller S."/>
            <person name="Dessi D."/>
            <person name="Fiori P.L."/>
            <person name="Ren Q."/>
            <person name="Paulsen I."/>
            <person name="Zhang H."/>
            <person name="Bastida-Corcuera F.D."/>
            <person name="Simoes-Barbosa A."/>
            <person name="Brown M.T."/>
            <person name="Hayes R.D."/>
            <person name="Mukherjee M."/>
            <person name="Okumura C.Y."/>
            <person name="Schneider R."/>
            <person name="Smith A.J."/>
            <person name="Vanacova S."/>
            <person name="Villalvazo M."/>
            <person name="Haas B.J."/>
            <person name="Pertea M."/>
            <person name="Feldblyum T.V."/>
            <person name="Utterback T.R."/>
            <person name="Shu C.L."/>
            <person name="Osoegawa K."/>
            <person name="de Jong P.J."/>
            <person name="Hrdy I."/>
            <person name="Horvathova L."/>
            <person name="Zubacova Z."/>
            <person name="Dolezal P."/>
            <person name="Malik S.B."/>
            <person name="Logsdon J.M. Jr."/>
            <person name="Henze K."/>
            <person name="Gupta A."/>
            <person name="Wang C.C."/>
            <person name="Dunne R.L."/>
            <person name="Upcroft J.A."/>
            <person name="Upcroft P."/>
            <person name="White O."/>
            <person name="Salzberg S.L."/>
            <person name="Tang P."/>
            <person name="Chiu C.-H."/>
            <person name="Lee Y.-S."/>
            <person name="Embley T.M."/>
            <person name="Coombs G.H."/>
            <person name="Mottram J.C."/>
            <person name="Tachezy J."/>
            <person name="Fraser-Liggett C.M."/>
            <person name="Johnson P.J."/>
        </authorList>
    </citation>
    <scope>NUCLEOTIDE SEQUENCE [LARGE SCALE GENOMIC DNA]</scope>
    <source>
        <strain evidence="3">G3</strain>
    </source>
</reference>
<dbReference type="InterPro" id="IPR001680">
    <property type="entry name" value="WD40_rpt"/>
</dbReference>
<dbReference type="InterPro" id="IPR011047">
    <property type="entry name" value="Quinoprotein_ADH-like_sf"/>
</dbReference>
<dbReference type="EMBL" id="DS113360">
    <property type="protein sequence ID" value="EAY09302.1"/>
    <property type="molecule type" value="Genomic_DNA"/>
</dbReference>
<reference evidence="3" key="1">
    <citation type="submission" date="2006-10" db="EMBL/GenBank/DDBJ databases">
        <authorList>
            <person name="Amadeo P."/>
            <person name="Zhao Q."/>
            <person name="Wortman J."/>
            <person name="Fraser-Liggett C."/>
            <person name="Carlton J."/>
        </authorList>
    </citation>
    <scope>NUCLEOTIDE SEQUENCE</scope>
    <source>
        <strain evidence="3">G3</strain>
    </source>
</reference>
<feature type="region of interest" description="Disordered" evidence="2">
    <location>
        <begin position="707"/>
        <end position="1014"/>
    </location>
</feature>
<dbReference type="KEGG" id="tva:4767219"/>
<gene>
    <name evidence="3" type="ORF">TVAG_394740</name>
</gene>
<feature type="compositionally biased region" description="Polar residues" evidence="2">
    <location>
        <begin position="775"/>
        <end position="785"/>
    </location>
</feature>
<feature type="compositionally biased region" description="Basic and acidic residues" evidence="2">
    <location>
        <begin position="839"/>
        <end position="849"/>
    </location>
</feature>
<feature type="compositionally biased region" description="Basic and acidic residues" evidence="2">
    <location>
        <begin position="707"/>
        <end position="719"/>
    </location>
</feature>
<feature type="compositionally biased region" description="Polar residues" evidence="2">
    <location>
        <begin position="738"/>
        <end position="748"/>
    </location>
</feature>
<feature type="region of interest" description="Disordered" evidence="2">
    <location>
        <begin position="671"/>
        <end position="693"/>
    </location>
</feature>
<feature type="compositionally biased region" description="Acidic residues" evidence="2">
    <location>
        <begin position="923"/>
        <end position="932"/>
    </location>
</feature>
<sequence length="1424" mass="164175">MTFGDVKFEISQEFRINMNNKNIGTIIPINEYEYFATTTDELVRFDQNGIITSYDYQFITVVYVKKLEMIIGVTYIGSELVLIDYNNPGRPLLSGIKLNLVSIFHMIFSDASNSVIIFGRGIKVFTLNVLNPHYRILKKPEDFSFTLRTSFANWYDTSILNTPVFDNDRELIFLPTNNGLTGYNLDGKQSTVVTKLPMLKNSLFAYYPDSRKVFTFDSSSGSILWDKYFNVVSRYNISNVISSLHFVNNENVFYLTPRGYMNILNLKTQKSFVLNTIDYSPTRIFMFNKFRIPTLIICNNSSVEFFTIKIPWKVWARHVLHTTSIERVPSFNSAARIIVFTENSFAKIYSPKTAHMLTSATPYQSSQIKMGFYDRGLIVYYSENQRIIEQLLDNDKRDQIFMLLKNGILTSFSTGSSPCDQIMSNKMKFDFIIRAKYKGNWCYYFATKDCDLNIADYKTIRLIRRYIYGSSRTLIDIKYLPSVDQILMICKDSLVLIETNDCKIISELAMNQPTLVAINRDIAYLGYQTGAIFCVTFRENKLDLLNSDVGKKYHDDAVTGFSFSETFWVTSSLDQKVKIWNYDFMNIATVHLPLPILNCCVLNGRRDIIVATYTEIMILKGNLFFREVDEEVPEIDNFDKLEDNLAEYCLIPGNFDDDEKNNNTTSLLESVRSQKNSPTLNTRQNAPNNYNWDNFDMSLLEEKSPTVKVKENDDQKAEENNQEQQQSSSKKSKKKKYQTLSTMSSNLPKTEENDDKKSNLSDNERSAILAEMSSIEDTTSKQQNINKKEENLQNQKSDKEYSETYEYSEEENQPKKPPPKAKPKKKQNSENLQNSQNFDVKEPEISDDKIDFDDDEDNELNNIPKVKRAPRKGPQAPSSRPKMKTDESKTPRRTKKHKNNDQIPQQQNKDQNNQTETDLTLDLSDESENSSDFDDKNSKIQSKNKSEKSNKNDNKSKSDKTRKSDNLDKSDKNSEKTKSPKNSKKNKSKKKKTKAQVNDRLLEPKQIPEEPSFETKTIKYHKSVSSLELFKEPEIPVKDVNPHRAQTPPLVIKLHPNEKNLSSSVVLDRTNVIEKFVSGNTEMIDLLEDATRSFIPKDENERKIYQENVKKLHEVIKQNEDFFEMTKQQKSFKKNKKEKIFSKKVTPLKSPKSETSPKHQTRAKENVSNTKNPKILQVPKNEKIISEKGIKRSKSVDIATVAKKKSPVMKPNPVINHSKSVTSIPKLRNPRVRYVKTTQRMRIETRYQRKNDPLSLVTVLRTPSDKKERKVEYDTSLIEERRNQISREASQAAASIIKNMVAMTNKMEISARVVVHRPTNLSVFPLNDGVDLLELAVCEHLPDASPKPVNSIYTLSPRNKKKHVPIYMHHRSKSPVLAELEQDQKINSSIEANKYEVVQKIIKKPLLPRITVPVVNQSPFDHGK</sequence>
<dbReference type="SUPFAM" id="SSF50998">
    <property type="entry name" value="Quinoprotein alcohol dehydrogenase-like"/>
    <property type="match status" value="1"/>
</dbReference>
<dbReference type="OrthoDB" id="10658795at2759"/>
<dbReference type="VEuPathDB" id="TrichDB:TVAG_394740"/>
<feature type="region of interest" description="Disordered" evidence="2">
    <location>
        <begin position="1142"/>
        <end position="1171"/>
    </location>
</feature>
<organism evidence="3 4">
    <name type="scientific">Trichomonas vaginalis (strain ATCC PRA-98 / G3)</name>
    <dbReference type="NCBI Taxonomy" id="412133"/>
    <lineage>
        <taxon>Eukaryota</taxon>
        <taxon>Metamonada</taxon>
        <taxon>Parabasalia</taxon>
        <taxon>Trichomonadida</taxon>
        <taxon>Trichomonadidae</taxon>
        <taxon>Trichomonas</taxon>
    </lineage>
</organism>
<dbReference type="InParanoid" id="A2EDD8"/>
<feature type="compositionally biased region" description="Basic residues" evidence="2">
    <location>
        <begin position="817"/>
        <end position="826"/>
    </location>
</feature>
<evidence type="ECO:0000313" key="3">
    <source>
        <dbReference type="EMBL" id="EAY09302.1"/>
    </source>
</evidence>
<feature type="compositionally biased region" description="Acidic residues" evidence="2">
    <location>
        <begin position="850"/>
        <end position="859"/>
    </location>
</feature>
<proteinExistence type="predicted"/>
<feature type="repeat" description="WD" evidence="1">
    <location>
        <begin position="551"/>
        <end position="581"/>
    </location>
</feature>
<evidence type="ECO:0000256" key="1">
    <source>
        <dbReference type="PROSITE-ProRule" id="PRU00221"/>
    </source>
</evidence>
<evidence type="ECO:0000256" key="2">
    <source>
        <dbReference type="SAM" id="MobiDB-lite"/>
    </source>
</evidence>
<feature type="compositionally biased region" description="Basic residues" evidence="2">
    <location>
        <begin position="979"/>
        <end position="994"/>
    </location>
</feature>
<feature type="compositionally biased region" description="Polar residues" evidence="2">
    <location>
        <begin position="829"/>
        <end position="838"/>
    </location>
</feature>
<evidence type="ECO:0000313" key="4">
    <source>
        <dbReference type="Proteomes" id="UP000001542"/>
    </source>
</evidence>
<name>A2EDD8_TRIV3</name>
<dbReference type="PROSITE" id="PS50082">
    <property type="entry name" value="WD_REPEATS_2"/>
    <property type="match status" value="1"/>
</dbReference>
<dbReference type="Proteomes" id="UP000001542">
    <property type="component" value="Unassembled WGS sequence"/>
</dbReference>
<feature type="compositionally biased region" description="Basic and acidic residues" evidence="2">
    <location>
        <begin position="1151"/>
        <end position="1165"/>
    </location>
</feature>
<dbReference type="STRING" id="5722.A2EDD8"/>
<dbReference type="PANTHER" id="PTHR45532">
    <property type="entry name" value="WD REPEAT-CONTAINING PROTEIN 97"/>
    <property type="match status" value="1"/>
</dbReference>
<dbReference type="PANTHER" id="PTHR45532:SF1">
    <property type="entry name" value="WD REPEAT-CONTAINING PROTEIN 97"/>
    <property type="match status" value="1"/>
</dbReference>
<feature type="compositionally biased region" description="Basic and acidic residues" evidence="2">
    <location>
        <begin position="749"/>
        <end position="765"/>
    </location>
</feature>
<accession>A2EDD8</accession>